<reference evidence="1 2" key="1">
    <citation type="submission" date="2016-06" db="EMBL/GenBank/DDBJ databases">
        <authorList>
            <person name="Kjaerup R.B."/>
            <person name="Dalgaard T.S."/>
            <person name="Juul-Madsen H.R."/>
        </authorList>
    </citation>
    <scope>NUCLEOTIDE SEQUENCE [LARGE SCALE GENOMIC DNA]</scope>
    <source>
        <strain evidence="1 2">DSM 45577</strain>
    </source>
</reference>
<dbReference type="RefSeq" id="WP_091433677.1">
    <property type="nucleotide sequence ID" value="NZ_BMMJ01000006.1"/>
</dbReference>
<dbReference type="InterPro" id="IPR027417">
    <property type="entry name" value="P-loop_NTPase"/>
</dbReference>
<evidence type="ECO:0000313" key="2">
    <source>
        <dbReference type="Proteomes" id="UP000198937"/>
    </source>
</evidence>
<gene>
    <name evidence="1" type="ORF">GA0070617_0618</name>
</gene>
<dbReference type="Proteomes" id="UP000198937">
    <property type="component" value="Unassembled WGS sequence"/>
</dbReference>
<keyword evidence="2" id="KW-1185">Reference proteome</keyword>
<sequence length="225" mass="24439">MSQAIRAGNTYIEFAGMPKSGKTTIVDVISHYLRRSGADIAEFHGGGRYAPVGKEDLGALNVYLACQAVQYLLEGNSRRRSPQIHLMDRGPVDRFIFTDALTRMGRVSDSHQALVTALLGCTDVPRPDLCFIFVTTPELSLDRETRNKLSTGAGRVMNRSFLHELEFSARAVADTRADIGMASKVVLVDTAELNGRVVDTAHTVLRHIIGEFPDLTAGPTPGSAP</sequence>
<protein>
    <recommendedName>
        <fullName evidence="3">Thymidylate kinase</fullName>
    </recommendedName>
</protein>
<proteinExistence type="predicted"/>
<accession>A0A1C6U0J1</accession>
<organism evidence="1 2">
    <name type="scientific">Micromonospora yangpuensis</name>
    <dbReference type="NCBI Taxonomy" id="683228"/>
    <lineage>
        <taxon>Bacteria</taxon>
        <taxon>Bacillati</taxon>
        <taxon>Actinomycetota</taxon>
        <taxon>Actinomycetes</taxon>
        <taxon>Micromonosporales</taxon>
        <taxon>Micromonosporaceae</taxon>
        <taxon>Micromonospora</taxon>
    </lineage>
</organism>
<evidence type="ECO:0000313" key="1">
    <source>
        <dbReference type="EMBL" id="SCL47556.1"/>
    </source>
</evidence>
<dbReference type="AlphaFoldDB" id="A0A1C6U0J1"/>
<dbReference type="EMBL" id="FMIA01000002">
    <property type="protein sequence ID" value="SCL47556.1"/>
    <property type="molecule type" value="Genomic_DNA"/>
</dbReference>
<name>A0A1C6U0J1_9ACTN</name>
<dbReference type="STRING" id="683228.GA0070617_0618"/>
<evidence type="ECO:0008006" key="3">
    <source>
        <dbReference type="Google" id="ProtNLM"/>
    </source>
</evidence>
<dbReference type="Gene3D" id="3.40.50.300">
    <property type="entry name" value="P-loop containing nucleotide triphosphate hydrolases"/>
    <property type="match status" value="1"/>
</dbReference>
<dbReference type="OrthoDB" id="8431159at2"/>
<dbReference type="SUPFAM" id="SSF52540">
    <property type="entry name" value="P-loop containing nucleoside triphosphate hydrolases"/>
    <property type="match status" value="1"/>
</dbReference>